<feature type="transmembrane region" description="Helical" evidence="15">
    <location>
        <begin position="207"/>
        <end position="225"/>
    </location>
</feature>
<evidence type="ECO:0000256" key="3">
    <source>
        <dbReference type="ARBA" id="ARBA00012438"/>
    </source>
</evidence>
<dbReference type="Gene3D" id="1.10.287.130">
    <property type="match status" value="1"/>
</dbReference>
<keyword evidence="10" id="KW-0067">ATP-binding</keyword>
<keyword evidence="4" id="KW-1003">Cell membrane</keyword>
<organism evidence="18 19">
    <name type="scientific">Candidatus Ornithomonoglobus intestinigallinarum</name>
    <dbReference type="NCBI Taxonomy" id="2840894"/>
    <lineage>
        <taxon>Bacteria</taxon>
        <taxon>Bacillati</taxon>
        <taxon>Bacillota</taxon>
        <taxon>Clostridia</taxon>
        <taxon>Candidatus Ornithomonoglobus</taxon>
    </lineage>
</organism>
<reference evidence="18" key="2">
    <citation type="journal article" date="2021" name="PeerJ">
        <title>Extensive microbial diversity within the chicken gut microbiome revealed by metagenomics and culture.</title>
        <authorList>
            <person name="Gilroy R."/>
            <person name="Ravi A."/>
            <person name="Getino M."/>
            <person name="Pursley I."/>
            <person name="Horton D.L."/>
            <person name="Alikhan N.F."/>
            <person name="Baker D."/>
            <person name="Gharbi K."/>
            <person name="Hall N."/>
            <person name="Watson M."/>
            <person name="Adriaenssens E.M."/>
            <person name="Foster-Nyarko E."/>
            <person name="Jarju S."/>
            <person name="Secka A."/>
            <person name="Antonio M."/>
            <person name="Oren A."/>
            <person name="Chaudhuri R.R."/>
            <person name="La Ragione R."/>
            <person name="Hildebrand F."/>
            <person name="Pallen M.J."/>
        </authorList>
    </citation>
    <scope>NUCLEOTIDE SEQUENCE</scope>
    <source>
        <strain evidence="18">CHK181-108</strain>
    </source>
</reference>
<evidence type="ECO:0000256" key="15">
    <source>
        <dbReference type="SAM" id="Phobius"/>
    </source>
</evidence>
<comment type="caution">
    <text evidence="18">The sequence shown here is derived from an EMBL/GenBank/DDBJ whole genome shotgun (WGS) entry which is preliminary data.</text>
</comment>
<dbReference type="Pfam" id="PF02518">
    <property type="entry name" value="HATPase_c"/>
    <property type="match status" value="1"/>
</dbReference>
<feature type="domain" description="HAMP" evidence="17">
    <location>
        <begin position="392"/>
        <end position="438"/>
    </location>
</feature>
<dbReference type="PANTHER" id="PTHR45528:SF1">
    <property type="entry name" value="SENSOR HISTIDINE KINASE CPXA"/>
    <property type="match status" value="1"/>
</dbReference>
<evidence type="ECO:0000256" key="10">
    <source>
        <dbReference type="ARBA" id="ARBA00022840"/>
    </source>
</evidence>
<dbReference type="PANTHER" id="PTHR45528">
    <property type="entry name" value="SENSOR HISTIDINE KINASE CPXA"/>
    <property type="match status" value="1"/>
</dbReference>
<keyword evidence="6" id="KW-0808">Transferase</keyword>
<dbReference type="SUPFAM" id="SSF47384">
    <property type="entry name" value="Homodimeric domain of signal transducing histidine kinase"/>
    <property type="match status" value="1"/>
</dbReference>
<keyword evidence="12" id="KW-0902">Two-component regulatory system</keyword>
<evidence type="ECO:0000256" key="8">
    <source>
        <dbReference type="ARBA" id="ARBA00022741"/>
    </source>
</evidence>
<evidence type="ECO:0000256" key="14">
    <source>
        <dbReference type="SAM" id="MobiDB-lite"/>
    </source>
</evidence>
<reference evidence="18" key="1">
    <citation type="submission" date="2020-10" db="EMBL/GenBank/DDBJ databases">
        <authorList>
            <person name="Gilroy R."/>
        </authorList>
    </citation>
    <scope>NUCLEOTIDE SEQUENCE</scope>
    <source>
        <strain evidence="18">CHK181-108</strain>
    </source>
</reference>
<feature type="transmembrane region" description="Helical" evidence="15">
    <location>
        <begin position="278"/>
        <end position="300"/>
    </location>
</feature>
<keyword evidence="7 15" id="KW-0812">Transmembrane</keyword>
<dbReference type="FunFam" id="1.10.287.130:FF:000001">
    <property type="entry name" value="Two-component sensor histidine kinase"/>
    <property type="match status" value="1"/>
</dbReference>
<comment type="subcellular location">
    <subcellularLocation>
        <location evidence="2">Cell membrane</location>
        <topology evidence="2">Multi-pass membrane protein</topology>
    </subcellularLocation>
</comment>
<dbReference type="PROSITE" id="PS50885">
    <property type="entry name" value="HAMP"/>
    <property type="match status" value="1"/>
</dbReference>
<evidence type="ECO:0000256" key="2">
    <source>
        <dbReference type="ARBA" id="ARBA00004651"/>
    </source>
</evidence>
<feature type="region of interest" description="Disordered" evidence="14">
    <location>
        <begin position="78"/>
        <end position="105"/>
    </location>
</feature>
<protein>
    <recommendedName>
        <fullName evidence="3">histidine kinase</fullName>
        <ecNumber evidence="3">2.7.13.3</ecNumber>
    </recommendedName>
</protein>
<dbReference type="GO" id="GO:0000155">
    <property type="term" value="F:phosphorelay sensor kinase activity"/>
    <property type="evidence" value="ECO:0007669"/>
    <property type="project" value="InterPro"/>
</dbReference>
<dbReference type="SMART" id="SM00388">
    <property type="entry name" value="HisKA"/>
    <property type="match status" value="1"/>
</dbReference>
<dbReference type="AlphaFoldDB" id="A0A9D1H351"/>
<dbReference type="InterPro" id="IPR003594">
    <property type="entry name" value="HATPase_dom"/>
</dbReference>
<dbReference type="InterPro" id="IPR003660">
    <property type="entry name" value="HAMP_dom"/>
</dbReference>
<evidence type="ECO:0000313" key="19">
    <source>
        <dbReference type="Proteomes" id="UP000824165"/>
    </source>
</evidence>
<dbReference type="InterPro" id="IPR050398">
    <property type="entry name" value="HssS/ArlS-like"/>
</dbReference>
<sequence length="665" mass="72912">MKRVVYSNITKTAVFLISLAAVFAAVCISGGFIGNYHEKYGGVGLAIDPECEAAMPARDIYSSVNIYVSEKEYEKEYKAAAAESEDEDAGDVETPPEPSGSPAEELKRNIAFTVSSYPEGAVDYYIETDGIKLDSGKKLDDYKESDYRYIYYSTPSDVYLEDTIDAGVFAADRQMKVYIAVDNDYAESILLKAEECGTVFGNALRDIVFLGIIWLASFIYLMLVCGRKYGDSEIHGLLADRMYSEITLALACGIGVGGACAVAVILLDVVSRSNDGMIFAAAGIGVLTAAAVTALAQSMIRNIKSKRFLERSVIFKALKLLWRGIKAVCRFIKRACLRIADSARILGAQKAGATAAAALAVYTVIVLIFGIIGALIAFAAACVALALRFKELDEIKRGIDEIRGGNLSYKIEPLKSPDYGVLAKSINEIGGGMASSVEERVRAERMKTELITNVSHDLKTPLTSIINYTKLLLDMELKPDEAADYVRIIEKKSDRLKKLTADLFDISKIRSGNEDIKLERLNIGLLINQTMGELDNEIKNSGLEFIVKTDDELFITADGRKLSRVMNNLIGNILKYAMHGTRVYITAERRGEKAAVELKNIASYRMEFDDNEITERFVRGDKSRTEDGNGLGLAIAKSYTEACGGTFAVRTDGDLFKVIMEFDAD</sequence>
<evidence type="ECO:0000256" key="9">
    <source>
        <dbReference type="ARBA" id="ARBA00022777"/>
    </source>
</evidence>
<feature type="transmembrane region" description="Helical" evidence="15">
    <location>
        <begin position="360"/>
        <end position="387"/>
    </location>
</feature>
<keyword evidence="11 15" id="KW-1133">Transmembrane helix</keyword>
<dbReference type="InterPro" id="IPR036890">
    <property type="entry name" value="HATPase_C_sf"/>
</dbReference>
<dbReference type="Gene3D" id="3.30.565.10">
    <property type="entry name" value="Histidine kinase-like ATPase, C-terminal domain"/>
    <property type="match status" value="1"/>
</dbReference>
<dbReference type="PROSITE" id="PS50109">
    <property type="entry name" value="HIS_KIN"/>
    <property type="match status" value="1"/>
</dbReference>
<dbReference type="SUPFAM" id="SSF55874">
    <property type="entry name" value="ATPase domain of HSP90 chaperone/DNA topoisomerase II/histidine kinase"/>
    <property type="match status" value="1"/>
</dbReference>
<evidence type="ECO:0000256" key="5">
    <source>
        <dbReference type="ARBA" id="ARBA00022553"/>
    </source>
</evidence>
<dbReference type="EMBL" id="DVLU01000054">
    <property type="protein sequence ID" value="HIT85378.1"/>
    <property type="molecule type" value="Genomic_DNA"/>
</dbReference>
<dbReference type="Pfam" id="PF00512">
    <property type="entry name" value="HisKA"/>
    <property type="match status" value="1"/>
</dbReference>
<evidence type="ECO:0000256" key="13">
    <source>
        <dbReference type="ARBA" id="ARBA00023136"/>
    </source>
</evidence>
<proteinExistence type="predicted"/>
<dbReference type="CDD" id="cd06225">
    <property type="entry name" value="HAMP"/>
    <property type="match status" value="1"/>
</dbReference>
<keyword evidence="13 15" id="KW-0472">Membrane</keyword>
<evidence type="ECO:0000256" key="12">
    <source>
        <dbReference type="ARBA" id="ARBA00023012"/>
    </source>
</evidence>
<evidence type="ECO:0000256" key="6">
    <source>
        <dbReference type="ARBA" id="ARBA00022679"/>
    </source>
</evidence>
<keyword evidence="5" id="KW-0597">Phosphoprotein</keyword>
<dbReference type="GO" id="GO:0005886">
    <property type="term" value="C:plasma membrane"/>
    <property type="evidence" value="ECO:0007669"/>
    <property type="project" value="UniProtKB-SubCell"/>
</dbReference>
<keyword evidence="8" id="KW-0547">Nucleotide-binding</keyword>
<dbReference type="InterPro" id="IPR003661">
    <property type="entry name" value="HisK_dim/P_dom"/>
</dbReference>
<dbReference type="EC" id="2.7.13.3" evidence="3"/>
<evidence type="ECO:0000259" key="17">
    <source>
        <dbReference type="PROSITE" id="PS50885"/>
    </source>
</evidence>
<dbReference type="InterPro" id="IPR036097">
    <property type="entry name" value="HisK_dim/P_sf"/>
</dbReference>
<feature type="transmembrane region" description="Helical" evidence="15">
    <location>
        <begin position="246"/>
        <end position="266"/>
    </location>
</feature>
<evidence type="ECO:0000256" key="11">
    <source>
        <dbReference type="ARBA" id="ARBA00022989"/>
    </source>
</evidence>
<evidence type="ECO:0000313" key="18">
    <source>
        <dbReference type="EMBL" id="HIT85378.1"/>
    </source>
</evidence>
<evidence type="ECO:0000256" key="4">
    <source>
        <dbReference type="ARBA" id="ARBA00022475"/>
    </source>
</evidence>
<gene>
    <name evidence="18" type="ORF">IAA60_05675</name>
</gene>
<evidence type="ECO:0000256" key="1">
    <source>
        <dbReference type="ARBA" id="ARBA00000085"/>
    </source>
</evidence>
<keyword evidence="9 18" id="KW-0418">Kinase</keyword>
<dbReference type="CDD" id="cd00082">
    <property type="entry name" value="HisKA"/>
    <property type="match status" value="1"/>
</dbReference>
<dbReference type="Proteomes" id="UP000824165">
    <property type="component" value="Unassembled WGS sequence"/>
</dbReference>
<dbReference type="GO" id="GO:0005524">
    <property type="term" value="F:ATP binding"/>
    <property type="evidence" value="ECO:0007669"/>
    <property type="project" value="UniProtKB-KW"/>
</dbReference>
<evidence type="ECO:0000259" key="16">
    <source>
        <dbReference type="PROSITE" id="PS50109"/>
    </source>
</evidence>
<name>A0A9D1H351_9FIRM</name>
<evidence type="ECO:0000256" key="7">
    <source>
        <dbReference type="ARBA" id="ARBA00022692"/>
    </source>
</evidence>
<dbReference type="InterPro" id="IPR005467">
    <property type="entry name" value="His_kinase_dom"/>
</dbReference>
<dbReference type="SMART" id="SM00387">
    <property type="entry name" value="HATPase_c"/>
    <property type="match status" value="1"/>
</dbReference>
<comment type="catalytic activity">
    <reaction evidence="1">
        <text>ATP + protein L-histidine = ADP + protein N-phospho-L-histidine.</text>
        <dbReference type="EC" id="2.7.13.3"/>
    </reaction>
</comment>
<accession>A0A9D1H351</accession>
<feature type="domain" description="Histidine kinase" evidence="16">
    <location>
        <begin position="453"/>
        <end position="665"/>
    </location>
</feature>
<feature type="transmembrane region" description="Helical" evidence="15">
    <location>
        <begin position="12"/>
        <end position="33"/>
    </location>
</feature>